<dbReference type="STRING" id="698762.SAMN00808754_0548"/>
<dbReference type="OrthoDB" id="513120at2"/>
<sequence length="127" mass="13754">MGLTYVTVKLTALSENGEQIQSYEDNFLVDTGATDTVTPSDKLQAAGIKPVGKMVFELAKGRLQEYQYGLTRIEFIGEITAGRVVFGPPGCEPLLGVTALESVGILVDPVNKTLRRLPAIPLKFLSR</sequence>
<gene>
    <name evidence="1" type="ORF">SAMN00808754_0548</name>
</gene>
<dbReference type="GO" id="GO:0004190">
    <property type="term" value="F:aspartic-type endopeptidase activity"/>
    <property type="evidence" value="ECO:0007669"/>
    <property type="project" value="InterPro"/>
</dbReference>
<dbReference type="EMBL" id="LT838272">
    <property type="protein sequence ID" value="SMB91946.1"/>
    <property type="molecule type" value="Genomic_DNA"/>
</dbReference>
<dbReference type="RefSeq" id="WP_084663810.1">
    <property type="nucleotide sequence ID" value="NZ_LT838272.1"/>
</dbReference>
<name>A0A1W1VF60_9FIRM</name>
<dbReference type="Proteomes" id="UP000192569">
    <property type="component" value="Chromosome I"/>
</dbReference>
<dbReference type="Pfam" id="PF13975">
    <property type="entry name" value="gag-asp_proteas"/>
    <property type="match status" value="1"/>
</dbReference>
<keyword evidence="1" id="KW-0378">Hydrolase</keyword>
<dbReference type="InterPro" id="IPR001969">
    <property type="entry name" value="Aspartic_peptidase_AS"/>
</dbReference>
<dbReference type="PROSITE" id="PS00141">
    <property type="entry name" value="ASP_PROTEASE"/>
    <property type="match status" value="1"/>
</dbReference>
<accession>A0A1W1VF60</accession>
<evidence type="ECO:0000313" key="1">
    <source>
        <dbReference type="EMBL" id="SMB91946.1"/>
    </source>
</evidence>
<reference evidence="1 2" key="1">
    <citation type="submission" date="2017-04" db="EMBL/GenBank/DDBJ databases">
        <authorList>
            <person name="Afonso C.L."/>
            <person name="Miller P.J."/>
            <person name="Scott M.A."/>
            <person name="Spackman E."/>
            <person name="Goraichik I."/>
            <person name="Dimitrov K.M."/>
            <person name="Suarez D.L."/>
            <person name="Swayne D.E."/>
        </authorList>
    </citation>
    <scope>NUCLEOTIDE SEQUENCE [LARGE SCALE GENOMIC DNA]</scope>
    <source>
        <strain evidence="1 2">ToBE</strain>
    </source>
</reference>
<dbReference type="InterPro" id="IPR021109">
    <property type="entry name" value="Peptidase_aspartic_dom_sf"/>
</dbReference>
<organism evidence="1 2">
    <name type="scientific">Thermanaeromonas toyohensis ToBE</name>
    <dbReference type="NCBI Taxonomy" id="698762"/>
    <lineage>
        <taxon>Bacteria</taxon>
        <taxon>Bacillati</taxon>
        <taxon>Bacillota</taxon>
        <taxon>Clostridia</taxon>
        <taxon>Neomoorellales</taxon>
        <taxon>Neomoorellaceae</taxon>
        <taxon>Thermanaeromonas</taxon>
    </lineage>
</organism>
<dbReference type="AlphaFoldDB" id="A0A1W1VF60"/>
<evidence type="ECO:0000313" key="2">
    <source>
        <dbReference type="Proteomes" id="UP000192569"/>
    </source>
</evidence>
<dbReference type="Gene3D" id="2.40.70.10">
    <property type="entry name" value="Acid Proteases"/>
    <property type="match status" value="1"/>
</dbReference>
<keyword evidence="1" id="KW-0645">Protease</keyword>
<proteinExistence type="predicted"/>
<dbReference type="GO" id="GO:0006508">
    <property type="term" value="P:proteolysis"/>
    <property type="evidence" value="ECO:0007669"/>
    <property type="project" value="UniProtKB-KW"/>
</dbReference>
<keyword evidence="2" id="KW-1185">Reference proteome</keyword>
<protein>
    <submittedName>
        <fullName evidence="1">Clan AA aspartic protease, AF_0612 family</fullName>
    </submittedName>
</protein>
<dbReference type="SUPFAM" id="SSF50630">
    <property type="entry name" value="Acid proteases"/>
    <property type="match status" value="1"/>
</dbReference>